<proteinExistence type="predicted"/>
<evidence type="ECO:0000256" key="1">
    <source>
        <dbReference type="SAM" id="MobiDB-lite"/>
    </source>
</evidence>
<dbReference type="Proteomes" id="UP001210380">
    <property type="component" value="Unassembled WGS sequence"/>
</dbReference>
<accession>A0ABT4VBH7</accession>
<sequence>MSIREVQISGYSSRDDVPGKMTEPPEQVLNVAVIQETAFLEVQPMDSNGHAGEAVAAIQVPAKSLVRALRVLIEDDESRASHTA</sequence>
<keyword evidence="3" id="KW-1185">Reference proteome</keyword>
<reference evidence="2 3" key="1">
    <citation type="submission" date="2022-11" db="EMBL/GenBank/DDBJ databases">
        <title>Draft genome sequence of Saccharopolyspora sp. WRP15-2 isolated from rhizosphere soils of wild rice in Thailand.</title>
        <authorList>
            <person name="Duangmal K."/>
            <person name="Kammanee S."/>
            <person name="Muangham S."/>
        </authorList>
    </citation>
    <scope>NUCLEOTIDE SEQUENCE [LARGE SCALE GENOMIC DNA]</scope>
    <source>
        <strain evidence="2 3">WRP15-2</strain>
    </source>
</reference>
<gene>
    <name evidence="2" type="ORF">OU415_38205</name>
</gene>
<dbReference type="RefSeq" id="WP_270954689.1">
    <property type="nucleotide sequence ID" value="NZ_JAQGLA010000194.1"/>
</dbReference>
<protein>
    <submittedName>
        <fullName evidence="2">Uncharacterized protein</fullName>
    </submittedName>
</protein>
<name>A0ABT4VBH7_9PSEU</name>
<evidence type="ECO:0000313" key="2">
    <source>
        <dbReference type="EMBL" id="MDA3631309.1"/>
    </source>
</evidence>
<organism evidence="2 3">
    <name type="scientific">Saccharopolyspora oryzae</name>
    <dbReference type="NCBI Taxonomy" id="2997343"/>
    <lineage>
        <taxon>Bacteria</taxon>
        <taxon>Bacillati</taxon>
        <taxon>Actinomycetota</taxon>
        <taxon>Actinomycetes</taxon>
        <taxon>Pseudonocardiales</taxon>
        <taxon>Pseudonocardiaceae</taxon>
        <taxon>Saccharopolyspora</taxon>
    </lineage>
</organism>
<dbReference type="EMBL" id="JAQGLA010000194">
    <property type="protein sequence ID" value="MDA3631309.1"/>
    <property type="molecule type" value="Genomic_DNA"/>
</dbReference>
<feature type="region of interest" description="Disordered" evidence="1">
    <location>
        <begin position="1"/>
        <end position="23"/>
    </location>
</feature>
<comment type="caution">
    <text evidence="2">The sequence shown here is derived from an EMBL/GenBank/DDBJ whole genome shotgun (WGS) entry which is preliminary data.</text>
</comment>
<evidence type="ECO:0000313" key="3">
    <source>
        <dbReference type="Proteomes" id="UP001210380"/>
    </source>
</evidence>